<dbReference type="AlphaFoldDB" id="A0A8K0WEU1"/>
<dbReference type="OrthoDB" id="5426165at2759"/>
<keyword evidence="4" id="KW-1185">Reference proteome</keyword>
<feature type="compositionally biased region" description="Polar residues" evidence="1">
    <location>
        <begin position="184"/>
        <end position="214"/>
    </location>
</feature>
<comment type="caution">
    <text evidence="3">The sequence shown here is derived from an EMBL/GenBank/DDBJ whole genome shotgun (WGS) entry which is preliminary data.</text>
</comment>
<feature type="region of interest" description="Disordered" evidence="1">
    <location>
        <begin position="243"/>
        <end position="277"/>
    </location>
</feature>
<dbReference type="PANTHER" id="PTHR40623:SF2">
    <property type="entry name" value="INTEGRAL MEMBRANE PROTEIN"/>
    <property type="match status" value="1"/>
</dbReference>
<sequence length="277" mass="30418">MGVFFIDWDLWQEMTFVLGCCIVLVFATGLIKLWWSNRNTRRLEIIDEEKRARVSLMAHCGIDNIRAPEIPFGIRALQNGIEVEGIWISRPKSPESCQLTPAATLVGRQIRISKGKGKMIDLGSSEYLPATLGPEPAPTYQTLSDVSCQGDVISTISVPDQQTNVRPDLLVPNTRVDSVPQPDPQETWSHSGSVASSSQNDTFVTPKQTPPASTMSGAEFLEKEKGHLVQNVVLNMEQPCATPCVSKPSRGTAKYPNGLPKALRSESRRLLSKSSNS</sequence>
<feature type="region of interest" description="Disordered" evidence="1">
    <location>
        <begin position="164"/>
        <end position="214"/>
    </location>
</feature>
<protein>
    <submittedName>
        <fullName evidence="3">Uncharacterized protein</fullName>
    </submittedName>
</protein>
<feature type="transmembrane region" description="Helical" evidence="2">
    <location>
        <begin position="14"/>
        <end position="35"/>
    </location>
</feature>
<evidence type="ECO:0000313" key="3">
    <source>
        <dbReference type="EMBL" id="KAH7256878.1"/>
    </source>
</evidence>
<keyword evidence="2" id="KW-1133">Transmembrane helix</keyword>
<dbReference type="EMBL" id="JAGPXF010000002">
    <property type="protein sequence ID" value="KAH7256878.1"/>
    <property type="molecule type" value="Genomic_DNA"/>
</dbReference>
<reference evidence="3" key="1">
    <citation type="journal article" date="2021" name="Nat. Commun.">
        <title>Genetic determinants of endophytism in the Arabidopsis root mycobiome.</title>
        <authorList>
            <person name="Mesny F."/>
            <person name="Miyauchi S."/>
            <person name="Thiergart T."/>
            <person name="Pickel B."/>
            <person name="Atanasova L."/>
            <person name="Karlsson M."/>
            <person name="Huettel B."/>
            <person name="Barry K.W."/>
            <person name="Haridas S."/>
            <person name="Chen C."/>
            <person name="Bauer D."/>
            <person name="Andreopoulos W."/>
            <person name="Pangilinan J."/>
            <person name="LaButti K."/>
            <person name="Riley R."/>
            <person name="Lipzen A."/>
            <person name="Clum A."/>
            <person name="Drula E."/>
            <person name="Henrissat B."/>
            <person name="Kohler A."/>
            <person name="Grigoriev I.V."/>
            <person name="Martin F.M."/>
            <person name="Hacquard S."/>
        </authorList>
    </citation>
    <scope>NUCLEOTIDE SEQUENCE</scope>
    <source>
        <strain evidence="3">MPI-SDFR-AT-0068</strain>
    </source>
</reference>
<keyword evidence="2" id="KW-0472">Membrane</keyword>
<evidence type="ECO:0000256" key="2">
    <source>
        <dbReference type="SAM" id="Phobius"/>
    </source>
</evidence>
<name>A0A8K0WEU1_9HYPO</name>
<dbReference type="PANTHER" id="PTHR40623">
    <property type="entry name" value="INTEGRAL MEMBRANE PROTEIN"/>
    <property type="match status" value="1"/>
</dbReference>
<evidence type="ECO:0000313" key="4">
    <source>
        <dbReference type="Proteomes" id="UP000813427"/>
    </source>
</evidence>
<evidence type="ECO:0000256" key="1">
    <source>
        <dbReference type="SAM" id="MobiDB-lite"/>
    </source>
</evidence>
<dbReference type="Proteomes" id="UP000813427">
    <property type="component" value="Unassembled WGS sequence"/>
</dbReference>
<organism evidence="3 4">
    <name type="scientific">Fusarium tricinctum</name>
    <dbReference type="NCBI Taxonomy" id="61284"/>
    <lineage>
        <taxon>Eukaryota</taxon>
        <taxon>Fungi</taxon>
        <taxon>Dikarya</taxon>
        <taxon>Ascomycota</taxon>
        <taxon>Pezizomycotina</taxon>
        <taxon>Sordariomycetes</taxon>
        <taxon>Hypocreomycetidae</taxon>
        <taxon>Hypocreales</taxon>
        <taxon>Nectriaceae</taxon>
        <taxon>Fusarium</taxon>
        <taxon>Fusarium tricinctum species complex</taxon>
    </lineage>
</organism>
<accession>A0A8K0WEU1</accession>
<proteinExistence type="predicted"/>
<keyword evidence="2" id="KW-0812">Transmembrane</keyword>
<gene>
    <name evidence="3" type="ORF">BKA59DRAFT_91997</name>
</gene>